<dbReference type="Pfam" id="PF08434">
    <property type="entry name" value="CLCA"/>
    <property type="match status" value="1"/>
</dbReference>
<reference evidence="3" key="2">
    <citation type="submission" date="2020-11" db="EMBL/GenBank/DDBJ databases">
        <authorList>
            <person name="McCartney M.A."/>
            <person name="Auch B."/>
            <person name="Kono T."/>
            <person name="Mallez S."/>
            <person name="Becker A."/>
            <person name="Gohl D.M."/>
            <person name="Silverstein K.A.T."/>
            <person name="Koren S."/>
            <person name="Bechman K.B."/>
            <person name="Herman A."/>
            <person name="Abrahante J.E."/>
            <person name="Garbe J."/>
        </authorList>
    </citation>
    <scope>NUCLEOTIDE SEQUENCE</scope>
    <source>
        <strain evidence="3">Duluth1</strain>
        <tissue evidence="3">Whole animal</tissue>
    </source>
</reference>
<protein>
    <recommendedName>
        <fullName evidence="2">VWFA domain-containing protein</fullName>
    </recommendedName>
</protein>
<accession>A0A9D4R4U5</accession>
<sequence>MKYLSLLFLCGCLGIKLVDHKYEDVFIVIQKTVGEDPTLIQKIKETFTLASKLLFTATNNRVYFGKISIIIPKEWTTVTNTTSIPSIQLKNYIMIDEGKIKNPFVKSTECGKEGIFLYLPPSFLMEKSDTAYGRKEKVIVHEWGQLRWGLFSEYHPSPDKKFYLDEGRWKPTVCTDQIQGQIGKGPVCLSAKVCDPTRSSVTMSEMCSFCPHLQQTANASIMGYQYIPSVNFFCDKDDPSVPAWQRHNKKAPTKQNLLCNGKSAWEVMREHSDFRTGSTLPEQTKTEPIFEVLQETSPIRVFVLDTSGSMSTDDRIGNLHRAGAYIINRVLEENSWLGVVCFTDHARITADMTHIISDSEKKNLVASLPTSADGGTCIGCGIHRAIEMLKTMPRKTAENAEIILMSDGEDQNNQMLTDASREAIESKVVIHTVSISQQADPRMISLARDTGGKHYTYLDKGDISFSAIFSQVITISATDMTSKPETVLFKSVDEQSFNINFNVTLETGMNTTISVLTKLRNSVNLTLEITGQSVMRYQSFYGTSLTYQIPETFKAGQYQVIVTSSRVTSWEYTVSSLQSGSNQIMTTTRLSKTTMDFTNAGRDMPVVYADVTKGFAPVTNVEVVAFVEGTDNVLCNITLRDNGQEPDIAVDDGTYSAFILPSCMASKRLNLRVEVFGREGQAGVQKKLTGAIAIEEPEVEYEVLKESFQRFSIPEPLFVKNLPADLDLPPGRITDLSVVDIKTRKSQNGESRNFTIAWTATGNDMNVGQATSYDIRIAEDIDTIMYNFTMAEKFSLNNDTFVPKPSGTPEAIRISVNADESYTGTAFLGIVAVDKNNNTGQVSNVVSILVAKGFRIEVEEVKNYTIGMFNNTVEDETDIVDEHVSSSAFNTALTNSIVLISACVHACVHFGKM</sequence>
<dbReference type="Proteomes" id="UP000828390">
    <property type="component" value="Unassembled WGS sequence"/>
</dbReference>
<dbReference type="AlphaFoldDB" id="A0A9D4R4U5"/>
<keyword evidence="1" id="KW-0732">Signal</keyword>
<feature type="chain" id="PRO_5038426540" description="VWFA domain-containing protein" evidence="1">
    <location>
        <begin position="21"/>
        <end position="913"/>
    </location>
</feature>
<gene>
    <name evidence="3" type="ORF">DPMN_096816</name>
</gene>
<dbReference type="PANTHER" id="PTHR10579">
    <property type="entry name" value="CALCIUM-ACTIVATED CHLORIDE CHANNEL REGULATOR"/>
    <property type="match status" value="1"/>
</dbReference>
<dbReference type="InterPro" id="IPR002035">
    <property type="entry name" value="VWF_A"/>
</dbReference>
<keyword evidence="4" id="KW-1185">Reference proteome</keyword>
<dbReference type="CDD" id="cd00198">
    <property type="entry name" value="vWFA"/>
    <property type="match status" value="1"/>
</dbReference>
<comment type="caution">
    <text evidence="3">The sequence shown here is derived from an EMBL/GenBank/DDBJ whole genome shotgun (WGS) entry which is preliminary data.</text>
</comment>
<evidence type="ECO:0000259" key="2">
    <source>
        <dbReference type="PROSITE" id="PS50234"/>
    </source>
</evidence>
<feature type="signal peptide" evidence="1">
    <location>
        <begin position="1"/>
        <end position="20"/>
    </location>
</feature>
<dbReference type="EMBL" id="JAIWYP010000003">
    <property type="protein sequence ID" value="KAH3854278.1"/>
    <property type="molecule type" value="Genomic_DNA"/>
</dbReference>
<dbReference type="PROSITE" id="PS50234">
    <property type="entry name" value="VWFA"/>
    <property type="match status" value="1"/>
</dbReference>
<dbReference type="InterPro" id="IPR051266">
    <property type="entry name" value="CLCR"/>
</dbReference>
<dbReference type="SMART" id="SM00327">
    <property type="entry name" value="VWA"/>
    <property type="match status" value="1"/>
</dbReference>
<evidence type="ECO:0000313" key="4">
    <source>
        <dbReference type="Proteomes" id="UP000828390"/>
    </source>
</evidence>
<name>A0A9D4R4U5_DREPO</name>
<dbReference type="Pfam" id="PF00092">
    <property type="entry name" value="VWA"/>
    <property type="match status" value="1"/>
</dbReference>
<dbReference type="Gene3D" id="3.40.50.410">
    <property type="entry name" value="von Willebrand factor, type A domain"/>
    <property type="match status" value="1"/>
</dbReference>
<dbReference type="PANTHER" id="PTHR10579:SF177">
    <property type="entry name" value="CALCIUM-ACTIVATED CHLORIDE CHANNEL REGULATOR 4-LIKE PROTEIN"/>
    <property type="match status" value="1"/>
</dbReference>
<dbReference type="SUPFAM" id="SSF53300">
    <property type="entry name" value="vWA-like"/>
    <property type="match status" value="1"/>
</dbReference>
<proteinExistence type="predicted"/>
<feature type="domain" description="VWFA" evidence="2">
    <location>
        <begin position="301"/>
        <end position="472"/>
    </location>
</feature>
<organism evidence="3 4">
    <name type="scientific">Dreissena polymorpha</name>
    <name type="common">Zebra mussel</name>
    <name type="synonym">Mytilus polymorpha</name>
    <dbReference type="NCBI Taxonomy" id="45954"/>
    <lineage>
        <taxon>Eukaryota</taxon>
        <taxon>Metazoa</taxon>
        <taxon>Spiralia</taxon>
        <taxon>Lophotrochozoa</taxon>
        <taxon>Mollusca</taxon>
        <taxon>Bivalvia</taxon>
        <taxon>Autobranchia</taxon>
        <taxon>Heteroconchia</taxon>
        <taxon>Euheterodonta</taxon>
        <taxon>Imparidentia</taxon>
        <taxon>Neoheterodontei</taxon>
        <taxon>Myida</taxon>
        <taxon>Dreissenoidea</taxon>
        <taxon>Dreissenidae</taxon>
        <taxon>Dreissena</taxon>
    </lineage>
</organism>
<reference evidence="3" key="1">
    <citation type="journal article" date="2019" name="bioRxiv">
        <title>The Genome of the Zebra Mussel, Dreissena polymorpha: A Resource for Invasive Species Research.</title>
        <authorList>
            <person name="McCartney M.A."/>
            <person name="Auch B."/>
            <person name="Kono T."/>
            <person name="Mallez S."/>
            <person name="Zhang Y."/>
            <person name="Obille A."/>
            <person name="Becker A."/>
            <person name="Abrahante J.E."/>
            <person name="Garbe J."/>
            <person name="Badalamenti J.P."/>
            <person name="Herman A."/>
            <person name="Mangelson H."/>
            <person name="Liachko I."/>
            <person name="Sullivan S."/>
            <person name="Sone E.D."/>
            <person name="Koren S."/>
            <person name="Silverstein K.A.T."/>
            <person name="Beckman K.B."/>
            <person name="Gohl D.M."/>
        </authorList>
    </citation>
    <scope>NUCLEOTIDE SEQUENCE</scope>
    <source>
        <strain evidence="3">Duluth1</strain>
        <tissue evidence="3">Whole animal</tissue>
    </source>
</reference>
<dbReference type="OrthoDB" id="10021899at2759"/>
<dbReference type="InterPro" id="IPR013642">
    <property type="entry name" value="CLCA_N"/>
</dbReference>
<evidence type="ECO:0000256" key="1">
    <source>
        <dbReference type="SAM" id="SignalP"/>
    </source>
</evidence>
<dbReference type="InterPro" id="IPR036465">
    <property type="entry name" value="vWFA_dom_sf"/>
</dbReference>
<evidence type="ECO:0000313" key="3">
    <source>
        <dbReference type="EMBL" id="KAH3854278.1"/>
    </source>
</evidence>